<comment type="similarity">
    <text evidence="1">Belongs to the ketopantoate reductase family.</text>
</comment>
<dbReference type="SUPFAM" id="SSF48179">
    <property type="entry name" value="6-phosphogluconate dehydrogenase C-terminal domain-like"/>
    <property type="match status" value="1"/>
</dbReference>
<evidence type="ECO:0000313" key="6">
    <source>
        <dbReference type="EMBL" id="CAJ1372987.1"/>
    </source>
</evidence>
<keyword evidence="3" id="KW-0560">Oxidoreductase</keyword>
<accession>A0AA36HPP9</accession>
<organism evidence="6 7">
    <name type="scientific">Effrenium voratum</name>
    <dbReference type="NCBI Taxonomy" id="2562239"/>
    <lineage>
        <taxon>Eukaryota</taxon>
        <taxon>Sar</taxon>
        <taxon>Alveolata</taxon>
        <taxon>Dinophyceae</taxon>
        <taxon>Suessiales</taxon>
        <taxon>Symbiodiniaceae</taxon>
        <taxon>Effrenium</taxon>
    </lineage>
</organism>
<dbReference type="GO" id="GO:0008677">
    <property type="term" value="F:2-dehydropantoate 2-reductase activity"/>
    <property type="evidence" value="ECO:0007669"/>
    <property type="project" value="InterPro"/>
</dbReference>
<keyword evidence="7" id="KW-1185">Reference proteome</keyword>
<dbReference type="InterPro" id="IPR013328">
    <property type="entry name" value="6PGD_dom2"/>
</dbReference>
<sequence>MSGGYQSGDLPALKWLIFGCGGVGGYFGARVAQVKGQKVSYIVRNKALAALKEHGVKITSICGDVQVPASDLGPILDSQALDKEERFVADVIMLGCKAWEAADCLKACEPWCGPNTLVLPLQNGVEGLSNIKDIVGSWGKGHALAGCCNIVSAIAEPGHIRHWAANPPYITFGEFTGEPTERTKQVKAVFDAAPGMEGHLEADALAKIWEKFCFICSTTAVQATTGPHATQDVIPQIPELCTTWRAAMCEIIALCHSYGIAYEMEQLEKRVEALTAAVGATTSCSRDLWNGKPSEVDDLLGSVVRMGKEQKVPVPTISACYGTLIMRDRLARGVELPGVKCPEKGHRILGPAWGKPQD</sequence>
<dbReference type="GO" id="GO:0015940">
    <property type="term" value="P:pantothenate biosynthetic process"/>
    <property type="evidence" value="ECO:0007669"/>
    <property type="project" value="InterPro"/>
</dbReference>
<proteinExistence type="inferred from homology"/>
<protein>
    <recommendedName>
        <fullName evidence="8">2-dehydropantoate 2-reductase</fullName>
    </recommendedName>
</protein>
<gene>
    <name evidence="6" type="ORF">EVOR1521_LOCUS2947</name>
</gene>
<evidence type="ECO:0000259" key="4">
    <source>
        <dbReference type="Pfam" id="PF02558"/>
    </source>
</evidence>
<evidence type="ECO:0000256" key="1">
    <source>
        <dbReference type="ARBA" id="ARBA00007870"/>
    </source>
</evidence>
<dbReference type="NCBIfam" id="TIGR00745">
    <property type="entry name" value="apbA_panE"/>
    <property type="match status" value="1"/>
</dbReference>
<feature type="domain" description="Ketopantoate reductase N-terminal" evidence="4">
    <location>
        <begin position="15"/>
        <end position="176"/>
    </location>
</feature>
<evidence type="ECO:0000313" key="7">
    <source>
        <dbReference type="Proteomes" id="UP001178507"/>
    </source>
</evidence>
<dbReference type="InterPro" id="IPR003710">
    <property type="entry name" value="ApbA"/>
</dbReference>
<evidence type="ECO:0000256" key="2">
    <source>
        <dbReference type="ARBA" id="ARBA00022857"/>
    </source>
</evidence>
<dbReference type="Gene3D" id="1.10.1040.10">
    <property type="entry name" value="N-(1-d-carboxylethyl)-l-norvaline Dehydrogenase, domain 2"/>
    <property type="match status" value="1"/>
</dbReference>
<name>A0AA36HPP9_9DINO</name>
<dbReference type="Pfam" id="PF08546">
    <property type="entry name" value="ApbA_C"/>
    <property type="match status" value="1"/>
</dbReference>
<keyword evidence="2" id="KW-0521">NADP</keyword>
<dbReference type="InterPro" id="IPR013752">
    <property type="entry name" value="KPA_reductase"/>
</dbReference>
<dbReference type="Proteomes" id="UP001178507">
    <property type="component" value="Unassembled WGS sequence"/>
</dbReference>
<evidence type="ECO:0000256" key="3">
    <source>
        <dbReference type="ARBA" id="ARBA00023002"/>
    </source>
</evidence>
<comment type="caution">
    <text evidence="6">The sequence shown here is derived from an EMBL/GenBank/DDBJ whole genome shotgun (WGS) entry which is preliminary data.</text>
</comment>
<dbReference type="InterPro" id="IPR036291">
    <property type="entry name" value="NAD(P)-bd_dom_sf"/>
</dbReference>
<reference evidence="6" key="1">
    <citation type="submission" date="2023-08" db="EMBL/GenBank/DDBJ databases">
        <authorList>
            <person name="Chen Y."/>
            <person name="Shah S."/>
            <person name="Dougan E. K."/>
            <person name="Thang M."/>
            <person name="Chan C."/>
        </authorList>
    </citation>
    <scope>NUCLEOTIDE SEQUENCE</scope>
</reference>
<dbReference type="GO" id="GO:0005737">
    <property type="term" value="C:cytoplasm"/>
    <property type="evidence" value="ECO:0007669"/>
    <property type="project" value="TreeGrafter"/>
</dbReference>
<dbReference type="Pfam" id="PF02558">
    <property type="entry name" value="ApbA"/>
    <property type="match status" value="1"/>
</dbReference>
<dbReference type="PANTHER" id="PTHR21708">
    <property type="entry name" value="PROBABLE 2-DEHYDROPANTOATE 2-REDUCTASE"/>
    <property type="match status" value="1"/>
</dbReference>
<dbReference type="InterPro" id="IPR013332">
    <property type="entry name" value="KPR_N"/>
</dbReference>
<feature type="domain" description="Ketopantoate reductase C-terminal" evidence="5">
    <location>
        <begin position="205"/>
        <end position="324"/>
    </location>
</feature>
<dbReference type="InterPro" id="IPR008927">
    <property type="entry name" value="6-PGluconate_DH-like_C_sf"/>
</dbReference>
<evidence type="ECO:0008006" key="8">
    <source>
        <dbReference type="Google" id="ProtNLM"/>
    </source>
</evidence>
<dbReference type="InterPro" id="IPR051402">
    <property type="entry name" value="KPR-Related"/>
</dbReference>
<dbReference type="Gene3D" id="3.40.50.720">
    <property type="entry name" value="NAD(P)-binding Rossmann-like Domain"/>
    <property type="match status" value="1"/>
</dbReference>
<dbReference type="EMBL" id="CAUJNA010000169">
    <property type="protein sequence ID" value="CAJ1372987.1"/>
    <property type="molecule type" value="Genomic_DNA"/>
</dbReference>
<dbReference type="PANTHER" id="PTHR21708:SF26">
    <property type="entry name" value="2-DEHYDROPANTOATE 2-REDUCTASE"/>
    <property type="match status" value="1"/>
</dbReference>
<dbReference type="SUPFAM" id="SSF51735">
    <property type="entry name" value="NAD(P)-binding Rossmann-fold domains"/>
    <property type="match status" value="1"/>
</dbReference>
<evidence type="ECO:0000259" key="5">
    <source>
        <dbReference type="Pfam" id="PF08546"/>
    </source>
</evidence>
<dbReference type="AlphaFoldDB" id="A0AA36HPP9"/>